<dbReference type="OrthoDB" id="5420724at2759"/>
<evidence type="ECO:0008006" key="6">
    <source>
        <dbReference type="Google" id="ProtNLM"/>
    </source>
</evidence>
<organism evidence="4 5">
    <name type="scientific">Penicillium brasilianum</name>
    <dbReference type="NCBI Taxonomy" id="104259"/>
    <lineage>
        <taxon>Eukaryota</taxon>
        <taxon>Fungi</taxon>
        <taxon>Dikarya</taxon>
        <taxon>Ascomycota</taxon>
        <taxon>Pezizomycotina</taxon>
        <taxon>Eurotiomycetes</taxon>
        <taxon>Eurotiomycetidae</taxon>
        <taxon>Eurotiales</taxon>
        <taxon>Aspergillaceae</taxon>
        <taxon>Penicillium</taxon>
    </lineage>
</organism>
<feature type="compositionally biased region" description="Polar residues" evidence="2">
    <location>
        <begin position="66"/>
        <end position="77"/>
    </location>
</feature>
<feature type="transmembrane region" description="Helical" evidence="3">
    <location>
        <begin position="256"/>
        <end position="280"/>
    </location>
</feature>
<reference evidence="5" key="1">
    <citation type="journal article" date="2015" name="Genome Announc.">
        <title>Draft genome sequence of the fungus Penicillium brasilianum MG11.</title>
        <authorList>
            <person name="Horn F."/>
            <person name="Linde J."/>
            <person name="Mattern D.J."/>
            <person name="Walther G."/>
            <person name="Guthke R."/>
            <person name="Brakhage A.A."/>
            <person name="Valiante V."/>
        </authorList>
    </citation>
    <scope>NUCLEOTIDE SEQUENCE [LARGE SCALE GENOMIC DNA]</scope>
    <source>
        <strain evidence="5">MG11</strain>
    </source>
</reference>
<gene>
    <name evidence="4" type="ORF">PMG11_03342</name>
</gene>
<proteinExistence type="predicted"/>
<feature type="region of interest" description="Disordered" evidence="2">
    <location>
        <begin position="1"/>
        <end position="91"/>
    </location>
</feature>
<accession>A0A0F7V9M8</accession>
<dbReference type="Proteomes" id="UP000042958">
    <property type="component" value="Unassembled WGS sequence"/>
</dbReference>
<keyword evidence="3" id="KW-0812">Transmembrane</keyword>
<sequence length="503" mass="55498">MSNASDSPRTDQPVIPADMTRASYHSGMGDLPLQQPHTTQQTRSSSESSGASLKSPRTARFAEATTVHSPIESSSRSPFADPPQRQSGGVADVGFGYVAANNPAQHAEDSRPPMTPALASPLRSGLKVPNTAKSLNPLSPTFREEYMLEKQEKETEKENARDLRIKLRVRIAKIFLRGVNFSCSLIVLALLATTLTIFRATKDLPSRNNLPAWAEGSNPWAQYLLLGLACFSLFACLIVFWGYWKGGHRRAEKVTVYYTTFSICFFFFSFIMWIVGAAIYQHSKSSGNNKDIWGWSCAQNTREEIYSNTVDYALLCRLQDWGLVCAIIEVVIEVLVLLIYGVVAYRLWTKRRLMKTMDTRDKARSDLYLAQLRLQSAPNTPGFPGFSSYPPKSPFGISVDPYSSAEKGQAEPTTTQYASPRSPTRPASSFQLQPPPIRVQQASPRVQQEGFAAPQAPRSPSPPPKREPQHMAAAPGEADYGAVPIPGAYTSPMMPTFPAAVHK</sequence>
<keyword evidence="5" id="KW-1185">Reference proteome</keyword>
<dbReference type="PANTHER" id="PTHR42069">
    <property type="entry name" value="HYPHAL ANASTAMOSIS-8 PROTEIN"/>
    <property type="match status" value="1"/>
</dbReference>
<dbReference type="AlphaFoldDB" id="A0A0F7V9M8"/>
<feature type="transmembrane region" description="Helical" evidence="3">
    <location>
        <begin position="174"/>
        <end position="200"/>
    </location>
</feature>
<evidence type="ECO:0000256" key="1">
    <source>
        <dbReference type="SAM" id="Coils"/>
    </source>
</evidence>
<feature type="transmembrane region" description="Helical" evidence="3">
    <location>
        <begin position="321"/>
        <end position="348"/>
    </location>
</feature>
<keyword evidence="1" id="KW-0175">Coiled coil</keyword>
<protein>
    <recommendedName>
        <fullName evidence="6">Hyphal anastamosis-8 protein</fullName>
    </recommendedName>
</protein>
<feature type="region of interest" description="Disordered" evidence="2">
    <location>
        <begin position="398"/>
        <end position="503"/>
    </location>
</feature>
<name>A0A0F7V9M8_PENBI</name>
<keyword evidence="3" id="KW-0472">Membrane</keyword>
<evidence type="ECO:0000256" key="3">
    <source>
        <dbReference type="SAM" id="Phobius"/>
    </source>
</evidence>
<dbReference type="EMBL" id="CDHK01000003">
    <property type="protein sequence ID" value="CEO58633.1"/>
    <property type="molecule type" value="Genomic_DNA"/>
</dbReference>
<feature type="transmembrane region" description="Helical" evidence="3">
    <location>
        <begin position="220"/>
        <end position="244"/>
    </location>
</feature>
<keyword evidence="3" id="KW-1133">Transmembrane helix</keyword>
<evidence type="ECO:0000313" key="5">
    <source>
        <dbReference type="Proteomes" id="UP000042958"/>
    </source>
</evidence>
<feature type="compositionally biased region" description="Low complexity" evidence="2">
    <location>
        <begin position="31"/>
        <end position="55"/>
    </location>
</feature>
<dbReference type="STRING" id="104259.A0A0F7V9M8"/>
<evidence type="ECO:0000256" key="2">
    <source>
        <dbReference type="SAM" id="MobiDB-lite"/>
    </source>
</evidence>
<feature type="compositionally biased region" description="Low complexity" evidence="2">
    <location>
        <begin position="418"/>
        <end position="429"/>
    </location>
</feature>
<evidence type="ECO:0000313" key="4">
    <source>
        <dbReference type="EMBL" id="CEO58633.1"/>
    </source>
</evidence>
<dbReference type="PANTHER" id="PTHR42069:SF1">
    <property type="entry name" value="MARVEL DOMAIN-CONTAINING PROTEIN"/>
    <property type="match status" value="1"/>
</dbReference>
<feature type="coiled-coil region" evidence="1">
    <location>
        <begin position="143"/>
        <end position="170"/>
    </location>
</feature>